<accession>A0A6J4NNH2</accession>
<feature type="region of interest" description="Disordered" evidence="1">
    <location>
        <begin position="1"/>
        <end position="62"/>
    </location>
</feature>
<protein>
    <submittedName>
        <fullName evidence="2">Uncharacterized protein</fullName>
    </submittedName>
</protein>
<feature type="non-terminal residue" evidence="2">
    <location>
        <position position="1"/>
    </location>
</feature>
<gene>
    <name evidence="2" type="ORF">AVDCRST_MAG66-803</name>
</gene>
<sequence length="62" mass="6358">RPARPAPSASRAPTRRSRPGSPPSTTCSAAPARWRPCSRCGSSSTAARAGTPRPPTGPRPPP</sequence>
<dbReference type="AlphaFoldDB" id="A0A6J4NNH2"/>
<name>A0A6J4NNH2_9PSEU</name>
<evidence type="ECO:0000256" key="1">
    <source>
        <dbReference type="SAM" id="MobiDB-lite"/>
    </source>
</evidence>
<dbReference type="EMBL" id="CADCUS010000120">
    <property type="protein sequence ID" value="CAA9389316.1"/>
    <property type="molecule type" value="Genomic_DNA"/>
</dbReference>
<evidence type="ECO:0000313" key="2">
    <source>
        <dbReference type="EMBL" id="CAA9389316.1"/>
    </source>
</evidence>
<feature type="compositionally biased region" description="Pro residues" evidence="1">
    <location>
        <begin position="52"/>
        <end position="62"/>
    </location>
</feature>
<organism evidence="2">
    <name type="scientific">uncultured Pseudonocardia sp</name>
    <dbReference type="NCBI Taxonomy" id="211455"/>
    <lineage>
        <taxon>Bacteria</taxon>
        <taxon>Bacillati</taxon>
        <taxon>Actinomycetota</taxon>
        <taxon>Actinomycetes</taxon>
        <taxon>Pseudonocardiales</taxon>
        <taxon>Pseudonocardiaceae</taxon>
        <taxon>Pseudonocardia</taxon>
        <taxon>environmental samples</taxon>
    </lineage>
</organism>
<feature type="non-terminal residue" evidence="2">
    <location>
        <position position="62"/>
    </location>
</feature>
<proteinExistence type="predicted"/>
<reference evidence="2" key="1">
    <citation type="submission" date="2020-02" db="EMBL/GenBank/DDBJ databases">
        <authorList>
            <person name="Meier V. D."/>
        </authorList>
    </citation>
    <scope>NUCLEOTIDE SEQUENCE</scope>
    <source>
        <strain evidence="2">AVDCRST_MAG66</strain>
    </source>
</reference>
<feature type="compositionally biased region" description="Low complexity" evidence="1">
    <location>
        <begin position="1"/>
        <end position="12"/>
    </location>
</feature>